<protein>
    <recommendedName>
        <fullName evidence="6">TNFR-Cys domain-containing protein</fullName>
    </recommendedName>
</protein>
<dbReference type="EMBL" id="KK583303">
    <property type="protein sequence ID" value="KDO20778.1"/>
    <property type="molecule type" value="Genomic_DNA"/>
</dbReference>
<evidence type="ECO:0000313" key="4">
    <source>
        <dbReference type="EMBL" id="KDO20778.1"/>
    </source>
</evidence>
<evidence type="ECO:0000256" key="3">
    <source>
        <dbReference type="SAM" id="SignalP"/>
    </source>
</evidence>
<evidence type="ECO:0000313" key="5">
    <source>
        <dbReference type="Proteomes" id="UP000030745"/>
    </source>
</evidence>
<feature type="transmembrane region" description="Helical" evidence="2">
    <location>
        <begin position="162"/>
        <end position="186"/>
    </location>
</feature>
<feature type="region of interest" description="Disordered" evidence="1">
    <location>
        <begin position="302"/>
        <end position="357"/>
    </location>
</feature>
<accession>A0A067BRA6</accession>
<dbReference type="OrthoDB" id="79777at2759"/>
<feature type="signal peptide" evidence="3">
    <location>
        <begin position="1"/>
        <end position="19"/>
    </location>
</feature>
<dbReference type="KEGG" id="spar:SPRG_13530"/>
<keyword evidence="2" id="KW-0812">Transmembrane</keyword>
<evidence type="ECO:0008006" key="6">
    <source>
        <dbReference type="Google" id="ProtNLM"/>
    </source>
</evidence>
<dbReference type="Gene3D" id="1.20.5.510">
    <property type="entry name" value="Single helix bin"/>
    <property type="match status" value="1"/>
</dbReference>
<keyword evidence="5" id="KW-1185">Reference proteome</keyword>
<dbReference type="AlphaFoldDB" id="A0A067BRA6"/>
<reference evidence="4 5" key="1">
    <citation type="journal article" date="2013" name="PLoS Genet.">
        <title>Distinctive expansion of potential virulence genes in the genome of the oomycete fish pathogen Saprolegnia parasitica.</title>
        <authorList>
            <person name="Jiang R.H."/>
            <person name="de Bruijn I."/>
            <person name="Haas B.J."/>
            <person name="Belmonte R."/>
            <person name="Lobach L."/>
            <person name="Christie J."/>
            <person name="van den Ackerveken G."/>
            <person name="Bottin A."/>
            <person name="Bulone V."/>
            <person name="Diaz-Moreno S.M."/>
            <person name="Dumas B."/>
            <person name="Fan L."/>
            <person name="Gaulin E."/>
            <person name="Govers F."/>
            <person name="Grenville-Briggs L.J."/>
            <person name="Horner N.R."/>
            <person name="Levin J.Z."/>
            <person name="Mammella M."/>
            <person name="Meijer H.J."/>
            <person name="Morris P."/>
            <person name="Nusbaum C."/>
            <person name="Oome S."/>
            <person name="Phillips A.J."/>
            <person name="van Rooyen D."/>
            <person name="Rzeszutek E."/>
            <person name="Saraiva M."/>
            <person name="Secombes C.J."/>
            <person name="Seidl M.F."/>
            <person name="Snel B."/>
            <person name="Stassen J.H."/>
            <person name="Sykes S."/>
            <person name="Tripathy S."/>
            <person name="van den Berg H."/>
            <person name="Vega-Arreguin J.C."/>
            <person name="Wawra S."/>
            <person name="Young S.K."/>
            <person name="Zeng Q."/>
            <person name="Dieguez-Uribeondo J."/>
            <person name="Russ C."/>
            <person name="Tyler B.M."/>
            <person name="van West P."/>
        </authorList>
    </citation>
    <scope>NUCLEOTIDE SEQUENCE [LARGE SCALE GENOMIC DNA]</scope>
    <source>
        <strain evidence="4 5">CBS 223.65</strain>
    </source>
</reference>
<name>A0A067BRA6_SAPPC</name>
<dbReference type="VEuPathDB" id="FungiDB:SPRG_13530"/>
<feature type="chain" id="PRO_5001637015" description="TNFR-Cys domain-containing protein" evidence="3">
    <location>
        <begin position="20"/>
        <end position="357"/>
    </location>
</feature>
<keyword evidence="2" id="KW-0472">Membrane</keyword>
<keyword evidence="3" id="KW-0732">Signal</keyword>
<organism evidence="4 5">
    <name type="scientific">Saprolegnia parasitica (strain CBS 223.65)</name>
    <dbReference type="NCBI Taxonomy" id="695850"/>
    <lineage>
        <taxon>Eukaryota</taxon>
        <taxon>Sar</taxon>
        <taxon>Stramenopiles</taxon>
        <taxon>Oomycota</taxon>
        <taxon>Saprolegniomycetes</taxon>
        <taxon>Saprolegniales</taxon>
        <taxon>Saprolegniaceae</taxon>
        <taxon>Saprolegnia</taxon>
    </lineage>
</organism>
<dbReference type="OMA" id="TACSVEF"/>
<dbReference type="RefSeq" id="XP_012208516.1">
    <property type="nucleotide sequence ID" value="XM_012353126.1"/>
</dbReference>
<dbReference type="PRINTS" id="PR01217">
    <property type="entry name" value="PRICHEXTENSN"/>
</dbReference>
<gene>
    <name evidence="4" type="ORF">SPRG_13530</name>
</gene>
<sequence length="357" mass="37224">MKLLLQLATALVLLVASNAKTTPAVCRNKTCVTESGDTCDRSTSTSCGACMSVSDSGTVSCKDTNFFGLCSSSTKCAAWSSSTSGSGSGSGTGNTTTTAPVSTTESPQSPQPTQPTQPPQPTQPTQRPSDQTTQPAPTDDASSATAEPTAAPTTSPPSSTNWALYGGIGGGVVGLFLIIGIACCIVRKRRSEEDDDDDVGHYATKAQSTPPAQVAIPMTTMSTHHPTPPMYAVPEPAPVFALPISPRSSSSNTSLPRTSAMSGYEVATNPLVNFVARASVETDTAPYRQTIAQKFNHLENFNEGVGSDSESDSSSFHRQRTSTDGSFNMSDGSNDSFVITRTEDDRKDNGTACSVEF</sequence>
<feature type="region of interest" description="Disordered" evidence="1">
    <location>
        <begin position="81"/>
        <end position="159"/>
    </location>
</feature>
<feature type="compositionally biased region" description="Low complexity" evidence="1">
    <location>
        <begin position="93"/>
        <end position="108"/>
    </location>
</feature>
<proteinExistence type="predicted"/>
<feature type="compositionally biased region" description="Polar residues" evidence="1">
    <location>
        <begin position="322"/>
        <end position="339"/>
    </location>
</feature>
<feature type="compositionally biased region" description="Low complexity" evidence="1">
    <location>
        <begin position="123"/>
        <end position="159"/>
    </location>
</feature>
<dbReference type="GeneID" id="24135401"/>
<evidence type="ECO:0000256" key="1">
    <source>
        <dbReference type="SAM" id="MobiDB-lite"/>
    </source>
</evidence>
<keyword evidence="2" id="KW-1133">Transmembrane helix</keyword>
<evidence type="ECO:0000256" key="2">
    <source>
        <dbReference type="SAM" id="Phobius"/>
    </source>
</evidence>
<dbReference type="Proteomes" id="UP000030745">
    <property type="component" value="Unassembled WGS sequence"/>
</dbReference>
<feature type="compositionally biased region" description="Pro residues" evidence="1">
    <location>
        <begin position="109"/>
        <end position="122"/>
    </location>
</feature>